<evidence type="ECO:0000313" key="2">
    <source>
        <dbReference type="Proteomes" id="UP000585272"/>
    </source>
</evidence>
<protein>
    <recommendedName>
        <fullName evidence="3">SnoaL-like domain-containing protein</fullName>
    </recommendedName>
</protein>
<dbReference type="InterPro" id="IPR032710">
    <property type="entry name" value="NTF2-like_dom_sf"/>
</dbReference>
<proteinExistence type="predicted"/>
<comment type="caution">
    <text evidence="1">The sequence shown here is derived from an EMBL/GenBank/DDBJ whole genome shotgun (WGS) entry which is preliminary data.</text>
</comment>
<accession>A0A840I972</accession>
<sequence>MADQVPAVGNILTLIERGDWERLTRALDPEVHWTTAAEDELHGPAAVVERLRRDPPPAPPAYHELRDGRLLRWIETPG</sequence>
<gene>
    <name evidence="1" type="ORF">BDZ31_000257</name>
</gene>
<evidence type="ECO:0008006" key="3">
    <source>
        <dbReference type="Google" id="ProtNLM"/>
    </source>
</evidence>
<dbReference type="Proteomes" id="UP000585272">
    <property type="component" value="Unassembled WGS sequence"/>
</dbReference>
<name>A0A840I972_9ACTN</name>
<keyword evidence="2" id="KW-1185">Reference proteome</keyword>
<dbReference type="AlphaFoldDB" id="A0A840I972"/>
<dbReference type="SUPFAM" id="SSF54427">
    <property type="entry name" value="NTF2-like"/>
    <property type="match status" value="1"/>
</dbReference>
<dbReference type="EMBL" id="JACHNU010000001">
    <property type="protein sequence ID" value="MBB4660684.1"/>
    <property type="molecule type" value="Genomic_DNA"/>
</dbReference>
<evidence type="ECO:0000313" key="1">
    <source>
        <dbReference type="EMBL" id="MBB4660684.1"/>
    </source>
</evidence>
<reference evidence="1 2" key="1">
    <citation type="submission" date="2020-08" db="EMBL/GenBank/DDBJ databases">
        <title>Genomic Encyclopedia of Archaeal and Bacterial Type Strains, Phase II (KMG-II): from individual species to whole genera.</title>
        <authorList>
            <person name="Goeker M."/>
        </authorList>
    </citation>
    <scope>NUCLEOTIDE SEQUENCE [LARGE SCALE GENOMIC DNA]</scope>
    <source>
        <strain evidence="1 2">DSM 23288</strain>
    </source>
</reference>
<dbReference type="RefSeq" id="WP_183338217.1">
    <property type="nucleotide sequence ID" value="NZ_JACHNU010000001.1"/>
</dbReference>
<organism evidence="1 2">
    <name type="scientific">Conexibacter arvalis</name>
    <dbReference type="NCBI Taxonomy" id="912552"/>
    <lineage>
        <taxon>Bacteria</taxon>
        <taxon>Bacillati</taxon>
        <taxon>Actinomycetota</taxon>
        <taxon>Thermoleophilia</taxon>
        <taxon>Solirubrobacterales</taxon>
        <taxon>Conexibacteraceae</taxon>
        <taxon>Conexibacter</taxon>
    </lineage>
</organism>